<comment type="caution">
    <text evidence="1">The sequence shown here is derived from an EMBL/GenBank/DDBJ whole genome shotgun (WGS) entry which is preliminary data.</text>
</comment>
<gene>
    <name evidence="1" type="ORF">HPB49_023034</name>
</gene>
<accession>A0ACB8CHW9</accession>
<protein>
    <submittedName>
        <fullName evidence="1">Uncharacterized protein</fullName>
    </submittedName>
</protein>
<keyword evidence="2" id="KW-1185">Reference proteome</keyword>
<name>A0ACB8CHW9_DERSI</name>
<dbReference type="Proteomes" id="UP000821865">
    <property type="component" value="Chromosome 7"/>
</dbReference>
<reference evidence="1" key="1">
    <citation type="submission" date="2020-05" db="EMBL/GenBank/DDBJ databases">
        <title>Large-scale comparative analyses of tick genomes elucidate their genetic diversity and vector capacities.</title>
        <authorList>
            <person name="Jia N."/>
            <person name="Wang J."/>
            <person name="Shi W."/>
            <person name="Du L."/>
            <person name="Sun Y."/>
            <person name="Zhan W."/>
            <person name="Jiang J."/>
            <person name="Wang Q."/>
            <person name="Zhang B."/>
            <person name="Ji P."/>
            <person name="Sakyi L.B."/>
            <person name="Cui X."/>
            <person name="Yuan T."/>
            <person name="Jiang B."/>
            <person name="Yang W."/>
            <person name="Lam T.T.-Y."/>
            <person name="Chang Q."/>
            <person name="Ding S."/>
            <person name="Wang X."/>
            <person name="Zhu J."/>
            <person name="Ruan X."/>
            <person name="Zhao L."/>
            <person name="Wei J."/>
            <person name="Que T."/>
            <person name="Du C."/>
            <person name="Cheng J."/>
            <person name="Dai P."/>
            <person name="Han X."/>
            <person name="Huang E."/>
            <person name="Gao Y."/>
            <person name="Liu J."/>
            <person name="Shao H."/>
            <person name="Ye R."/>
            <person name="Li L."/>
            <person name="Wei W."/>
            <person name="Wang X."/>
            <person name="Wang C."/>
            <person name="Yang T."/>
            <person name="Huo Q."/>
            <person name="Li W."/>
            <person name="Guo W."/>
            <person name="Chen H."/>
            <person name="Zhou L."/>
            <person name="Ni X."/>
            <person name="Tian J."/>
            <person name="Zhou Y."/>
            <person name="Sheng Y."/>
            <person name="Liu T."/>
            <person name="Pan Y."/>
            <person name="Xia L."/>
            <person name="Li J."/>
            <person name="Zhao F."/>
            <person name="Cao W."/>
        </authorList>
    </citation>
    <scope>NUCLEOTIDE SEQUENCE</scope>
    <source>
        <strain evidence="1">Dsil-2018</strain>
    </source>
</reference>
<dbReference type="EMBL" id="CM023476">
    <property type="protein sequence ID" value="KAH7942335.1"/>
    <property type="molecule type" value="Genomic_DNA"/>
</dbReference>
<proteinExistence type="predicted"/>
<evidence type="ECO:0000313" key="1">
    <source>
        <dbReference type="EMBL" id="KAH7942335.1"/>
    </source>
</evidence>
<evidence type="ECO:0000313" key="2">
    <source>
        <dbReference type="Proteomes" id="UP000821865"/>
    </source>
</evidence>
<organism evidence="1 2">
    <name type="scientific">Dermacentor silvarum</name>
    <name type="common">Tick</name>
    <dbReference type="NCBI Taxonomy" id="543639"/>
    <lineage>
        <taxon>Eukaryota</taxon>
        <taxon>Metazoa</taxon>
        <taxon>Ecdysozoa</taxon>
        <taxon>Arthropoda</taxon>
        <taxon>Chelicerata</taxon>
        <taxon>Arachnida</taxon>
        <taxon>Acari</taxon>
        <taxon>Parasitiformes</taxon>
        <taxon>Ixodida</taxon>
        <taxon>Ixodoidea</taxon>
        <taxon>Ixodidae</taxon>
        <taxon>Rhipicephalinae</taxon>
        <taxon>Dermacentor</taxon>
    </lineage>
</organism>
<sequence>MKRTGSAGWSPPAMQVVAPLRARRLCLTALSQRSRLKEGLSFIALLITRDVAFQVAYVYRSADQLSVPVLEPVNKRGNLLSHLIRRSPLLRQPGSELFASIVEDVLASKHQIAHFVEDTPICLHVRGGGATRLPEPVERFTTKRILLLNLEPLLSAKDNSCGTYKIYEVHALAQYRRLFRVPYSGCG</sequence>